<evidence type="ECO:0000256" key="1">
    <source>
        <dbReference type="ARBA" id="ARBA00001971"/>
    </source>
</evidence>
<dbReference type="OrthoDB" id="6480556at2759"/>
<evidence type="ECO:0000256" key="3">
    <source>
        <dbReference type="PIRSR" id="PIRSR602401-1"/>
    </source>
</evidence>
<evidence type="ECO:0008006" key="12">
    <source>
        <dbReference type="Google" id="ProtNLM"/>
    </source>
</evidence>
<dbReference type="PROSITE" id="PS00086">
    <property type="entry name" value="CYTOCHROME_P450"/>
    <property type="match status" value="1"/>
</dbReference>
<evidence type="ECO:0000256" key="4">
    <source>
        <dbReference type="RuleBase" id="RU000461"/>
    </source>
</evidence>
<dbReference type="SUPFAM" id="SSF48264">
    <property type="entry name" value="Cytochrome P450"/>
    <property type="match status" value="1"/>
</dbReference>
<dbReference type="EMBL" id="VLTO01000082">
    <property type="protein sequence ID" value="KAA0167262.1"/>
    <property type="molecule type" value="Genomic_DNA"/>
</dbReference>
<feature type="transmembrane region" description="Helical" evidence="5">
    <location>
        <begin position="41"/>
        <end position="65"/>
    </location>
</feature>
<dbReference type="InterPro" id="IPR017972">
    <property type="entry name" value="Cyt_P450_CS"/>
</dbReference>
<evidence type="ECO:0000313" key="6">
    <source>
        <dbReference type="EMBL" id="KAA0147857.1"/>
    </source>
</evidence>
<organism evidence="8 11">
    <name type="scientific">Cafeteria roenbergensis</name>
    <name type="common">Marine flagellate</name>
    <dbReference type="NCBI Taxonomy" id="33653"/>
    <lineage>
        <taxon>Eukaryota</taxon>
        <taxon>Sar</taxon>
        <taxon>Stramenopiles</taxon>
        <taxon>Bigyra</taxon>
        <taxon>Opalozoa</taxon>
        <taxon>Bicosoecida</taxon>
        <taxon>Cafeteriaceae</taxon>
        <taxon>Cafeteria</taxon>
    </lineage>
</organism>
<keyword evidence="5" id="KW-0812">Transmembrane</keyword>
<dbReference type="AlphaFoldDB" id="A0A5A8E0T0"/>
<comment type="similarity">
    <text evidence="2 4">Belongs to the cytochrome P450 family.</text>
</comment>
<protein>
    <recommendedName>
        <fullName evidence="12">Cytochrome P450</fullName>
    </recommendedName>
</protein>
<keyword evidence="3 4" id="KW-0408">Iron</keyword>
<dbReference type="Proteomes" id="UP000323011">
    <property type="component" value="Unassembled WGS sequence"/>
</dbReference>
<dbReference type="GO" id="GO:0005506">
    <property type="term" value="F:iron ion binding"/>
    <property type="evidence" value="ECO:0007669"/>
    <property type="project" value="InterPro"/>
</dbReference>
<evidence type="ECO:0000313" key="7">
    <source>
        <dbReference type="EMBL" id="KAA0167262.1"/>
    </source>
</evidence>
<dbReference type="InterPro" id="IPR001128">
    <property type="entry name" value="Cyt_P450"/>
</dbReference>
<name>A0A5A8E0T0_CAFRO</name>
<dbReference type="CDD" id="cd00302">
    <property type="entry name" value="cytochrome_P450"/>
    <property type="match status" value="1"/>
</dbReference>
<dbReference type="Gene3D" id="1.10.630.10">
    <property type="entry name" value="Cytochrome P450"/>
    <property type="match status" value="1"/>
</dbReference>
<keyword evidence="4" id="KW-0560">Oxidoreductase</keyword>
<dbReference type="PANTHER" id="PTHR24305">
    <property type="entry name" value="CYTOCHROME P450"/>
    <property type="match status" value="1"/>
</dbReference>
<comment type="cofactor">
    <cofactor evidence="1 3">
        <name>heme</name>
        <dbReference type="ChEBI" id="CHEBI:30413"/>
    </cofactor>
</comment>
<evidence type="ECO:0000256" key="5">
    <source>
        <dbReference type="SAM" id="Phobius"/>
    </source>
</evidence>
<keyword evidence="4" id="KW-0503">Monooxygenase</keyword>
<keyword evidence="5" id="KW-0472">Membrane</keyword>
<dbReference type="InterPro" id="IPR036396">
    <property type="entry name" value="Cyt_P450_sf"/>
</dbReference>
<keyword evidence="10" id="KW-1185">Reference proteome</keyword>
<keyword evidence="5" id="KW-1133">Transmembrane helix</keyword>
<accession>A0A5A8E0T0</accession>
<dbReference type="EMBL" id="VLTL01000009">
    <property type="protein sequence ID" value="KAA0171089.1"/>
    <property type="molecule type" value="Genomic_DNA"/>
</dbReference>
<dbReference type="PANTHER" id="PTHR24305:SF166">
    <property type="entry name" value="CYTOCHROME P450 12A4, MITOCHONDRIAL-RELATED"/>
    <property type="match status" value="1"/>
</dbReference>
<dbReference type="Proteomes" id="UP000324907">
    <property type="component" value="Unassembled WGS sequence"/>
</dbReference>
<evidence type="ECO:0000313" key="10">
    <source>
        <dbReference type="Proteomes" id="UP000323011"/>
    </source>
</evidence>
<dbReference type="InterPro" id="IPR002401">
    <property type="entry name" value="Cyt_P450_E_grp-I"/>
</dbReference>
<reference evidence="9 10" key="1">
    <citation type="submission" date="2019-07" db="EMBL/GenBank/DDBJ databases">
        <title>Genomes of Cafeteria roenbergensis.</title>
        <authorList>
            <person name="Fischer M.G."/>
            <person name="Hackl T."/>
            <person name="Roman M."/>
        </authorList>
    </citation>
    <scope>NUCLEOTIDE SEQUENCE [LARGE SCALE GENOMIC DNA]</scope>
    <source>
        <strain evidence="6 10">BVI</strain>
        <strain evidence="7 9">E4-10P</strain>
        <strain evidence="8 11">RCC970-E3</strain>
    </source>
</reference>
<dbReference type="GO" id="GO:0004497">
    <property type="term" value="F:monooxygenase activity"/>
    <property type="evidence" value="ECO:0007669"/>
    <property type="project" value="UniProtKB-KW"/>
</dbReference>
<evidence type="ECO:0000256" key="2">
    <source>
        <dbReference type="ARBA" id="ARBA00010617"/>
    </source>
</evidence>
<dbReference type="GO" id="GO:0016705">
    <property type="term" value="F:oxidoreductase activity, acting on paired donors, with incorporation or reduction of molecular oxygen"/>
    <property type="evidence" value="ECO:0007669"/>
    <property type="project" value="InterPro"/>
</dbReference>
<dbReference type="Proteomes" id="UP000322899">
    <property type="component" value="Unassembled WGS sequence"/>
</dbReference>
<dbReference type="Pfam" id="PF00067">
    <property type="entry name" value="p450"/>
    <property type="match status" value="1"/>
</dbReference>
<feature type="binding site" description="axial binding residue" evidence="3">
    <location>
        <position position="470"/>
    </location>
    <ligand>
        <name>heme</name>
        <dbReference type="ChEBI" id="CHEBI:30413"/>
    </ligand>
    <ligandPart>
        <name>Fe</name>
        <dbReference type="ChEBI" id="CHEBI:18248"/>
    </ligandPart>
</feature>
<sequence>MISAAEPVTAVPPAASAASVFSADRFVANVSGDALLHGDAAALYLAGAVAFAVLLAGAAAALFLLRGPRIANVPSWPKRVASHDDAVSAHEALGDMFYATGFDGKPCVFVRGQHATKVLTEMGFGDGKWSGLDTAAGAAAFVVPSNLVQPMAVPTFFHDAGATWKNARAALRRLFVPTEASASFTVEATDRAVDMTAPRGASAAEVDAQSLAHIAFRDTMMSIGLGRSAAEVPGVERQFEALESASGKWRADSTMDHAHTASPAVESASAGALAACASAVLGTIEAAREGDERAAGSMAALLRSALPEYTGTGTDEGAEETARTVFNLIVAGAESNAISTAKTVAAIAENPKLVAELQAEVDAAVGAEGVISHETMKASKVPLLEACVREGLRMFVPATAAQRVCEKETVLGPATIPAGTTMCVCIHALHMDSSVWSNPATFDHTRFLGGKKLSRPRHAYLPFSCGPRKCPGEAVAVQQARVLIATLLRSYTLRSAEAVPRSHVAGFTEWTDGGVSVGLVPRSA</sequence>
<evidence type="ECO:0000313" key="11">
    <source>
        <dbReference type="Proteomes" id="UP000324907"/>
    </source>
</evidence>
<keyword evidence="3 4" id="KW-0479">Metal-binding</keyword>
<dbReference type="EMBL" id="VLTN01000060">
    <property type="protein sequence ID" value="KAA0147857.1"/>
    <property type="molecule type" value="Genomic_DNA"/>
</dbReference>
<proteinExistence type="inferred from homology"/>
<dbReference type="InterPro" id="IPR050121">
    <property type="entry name" value="Cytochrome_P450_monoxygenase"/>
</dbReference>
<evidence type="ECO:0000313" key="8">
    <source>
        <dbReference type="EMBL" id="KAA0171089.1"/>
    </source>
</evidence>
<evidence type="ECO:0000313" key="9">
    <source>
        <dbReference type="Proteomes" id="UP000322899"/>
    </source>
</evidence>
<comment type="caution">
    <text evidence="8">The sequence shown here is derived from an EMBL/GenBank/DDBJ whole genome shotgun (WGS) entry which is preliminary data.</text>
</comment>
<dbReference type="GO" id="GO:0020037">
    <property type="term" value="F:heme binding"/>
    <property type="evidence" value="ECO:0007669"/>
    <property type="project" value="InterPro"/>
</dbReference>
<dbReference type="PRINTS" id="PR00463">
    <property type="entry name" value="EP450I"/>
</dbReference>
<gene>
    <name evidence="7" type="ORF">FNF27_07345</name>
    <name evidence="8" type="ORF">FNF28_01094</name>
    <name evidence="6" type="ORF">FNF29_07070</name>
</gene>
<keyword evidence="3 4" id="KW-0349">Heme</keyword>